<protein>
    <submittedName>
        <fullName evidence="3">Uncharacterized protein</fullName>
    </submittedName>
</protein>
<dbReference type="RefSeq" id="WP_310257867.1">
    <property type="nucleotide sequence ID" value="NZ_JAVDWA010000002.1"/>
</dbReference>
<keyword evidence="2" id="KW-1133">Transmembrane helix</keyword>
<evidence type="ECO:0000256" key="1">
    <source>
        <dbReference type="SAM" id="MobiDB-lite"/>
    </source>
</evidence>
<name>A0ABU1TZJ0_9BACL</name>
<reference evidence="3 4" key="1">
    <citation type="submission" date="2023-07" db="EMBL/GenBank/DDBJ databases">
        <title>Sorghum-associated microbial communities from plants grown in Nebraska, USA.</title>
        <authorList>
            <person name="Schachtman D."/>
        </authorList>
    </citation>
    <scope>NUCLEOTIDE SEQUENCE [LARGE SCALE GENOMIC DNA]</scope>
    <source>
        <strain evidence="3 4">BE211</strain>
    </source>
</reference>
<dbReference type="Proteomes" id="UP001258181">
    <property type="component" value="Unassembled WGS sequence"/>
</dbReference>
<keyword evidence="4" id="KW-1185">Reference proteome</keyword>
<proteinExistence type="predicted"/>
<comment type="caution">
    <text evidence="3">The sequence shown here is derived from an EMBL/GenBank/DDBJ whole genome shotgun (WGS) entry which is preliminary data.</text>
</comment>
<keyword evidence="2" id="KW-0472">Membrane</keyword>
<feature type="region of interest" description="Disordered" evidence="1">
    <location>
        <begin position="1"/>
        <end position="52"/>
    </location>
</feature>
<evidence type="ECO:0000313" key="3">
    <source>
        <dbReference type="EMBL" id="MDR7072575.1"/>
    </source>
</evidence>
<evidence type="ECO:0000313" key="4">
    <source>
        <dbReference type="Proteomes" id="UP001258181"/>
    </source>
</evidence>
<keyword evidence="2" id="KW-0812">Transmembrane</keyword>
<organism evidence="3 4">
    <name type="scientific">Fictibacillus barbaricus</name>
    <dbReference type="NCBI Taxonomy" id="182136"/>
    <lineage>
        <taxon>Bacteria</taxon>
        <taxon>Bacillati</taxon>
        <taxon>Bacillota</taxon>
        <taxon>Bacilli</taxon>
        <taxon>Bacillales</taxon>
        <taxon>Fictibacillaceae</taxon>
        <taxon>Fictibacillus</taxon>
    </lineage>
</organism>
<sequence length="103" mass="11974">MENDQAEQLRNKAGNHTVLQTGSLPSRRELHQRKKGRKKEELEEQKNKKKKSFKPSFLLTKVLLVAFIALVGLMVTYQYWSDKIISPVHSNIKKGTEQVRIEQ</sequence>
<accession>A0ABU1TZJ0</accession>
<feature type="transmembrane region" description="Helical" evidence="2">
    <location>
        <begin position="58"/>
        <end position="80"/>
    </location>
</feature>
<dbReference type="EMBL" id="JAVDWA010000002">
    <property type="protein sequence ID" value="MDR7072575.1"/>
    <property type="molecule type" value="Genomic_DNA"/>
</dbReference>
<gene>
    <name evidence="3" type="ORF">J2X07_001552</name>
</gene>
<evidence type="ECO:0000256" key="2">
    <source>
        <dbReference type="SAM" id="Phobius"/>
    </source>
</evidence>